<dbReference type="Proteomes" id="UP000015241">
    <property type="component" value="Unassembled WGS sequence"/>
</dbReference>
<feature type="compositionally biased region" description="Polar residues" evidence="1">
    <location>
        <begin position="534"/>
        <end position="548"/>
    </location>
</feature>
<keyword evidence="3" id="KW-1185">Reference proteome</keyword>
<feature type="region of interest" description="Disordered" evidence="1">
    <location>
        <begin position="303"/>
        <end position="380"/>
    </location>
</feature>
<feature type="non-terminal residue" evidence="2">
    <location>
        <position position="844"/>
    </location>
</feature>
<feature type="compositionally biased region" description="Acidic residues" evidence="1">
    <location>
        <begin position="795"/>
        <end position="819"/>
    </location>
</feature>
<feature type="compositionally biased region" description="Acidic residues" evidence="1">
    <location>
        <begin position="775"/>
        <end position="788"/>
    </location>
</feature>
<dbReference type="HOGENOM" id="CLU_337593_0_0_1"/>
<evidence type="ECO:0000256" key="1">
    <source>
        <dbReference type="SAM" id="MobiDB-lite"/>
    </source>
</evidence>
<feature type="compositionally biased region" description="Acidic residues" evidence="1">
    <location>
        <begin position="319"/>
        <end position="329"/>
    </location>
</feature>
<sequence>MPSSKRLPRGPTVFYTAEVSQCFDPSPIHLSSLPFDIQQIQLEGGSLVNGKSPAQREQDQKPSTKRDAQIVSQGEKSAEGDNQTDESDNELSDKLSRIVQEVFGEYATHPEFPDFQDISQFVVTDVAQDDWELFQEAVESRKDLRCWKYYYDKETKTLHMMPPLPGHDMLALALKQGYAEVSEQIPRATAPLLDTFNQSMMATEVYLSIKDSANNKKHPDVIPGVQYNDHVYVLGPVEVGNTQPLHGSGADKVGVLETLKRVADRQWEQGGHKMEVMYPQLVGFKLYPVPLGKTSKKKLEVQRAMGRKGKGKEVVVKEEDQEYQGEEDMSMYASASIPTAPRSPASVPPSAPAAAGSSSTSALSATPIPSSTSAAPSPAVPAASALTTPTLYLSHTAYNVMKEKKGNTFEGNFHITSDTQSQCCVQAMRSIYGLRTHYGFCNTSILVNSTSWAATIPHLHQLLINATSAPQCVMPPSHRDSKDEAVCLVLVIGDFDSGELVLYEPGLVLPLPQKSIRKFSAANRNSPPPAIITLLSSRKSTTANMQRTTRSKAPEQGPVTRSTNQNKTAKGAGTTSTSTSTKPAGGSKKGVVVKAATAKAAASAARQKKKREEEKAADVRKRALEMMDEDGTTGDEGQSRNKKKPRRQSSDEPEGSDDDADIGNEGETTAGEEEGEQPKPTRPRPKLAYSKHTKSSTFPDAEEEALANNLAGQSTGTSRKAVSSANPNSQAAKEGKAKSGRGATVIGRRPEAGKGKGEATAAALTRSSGGRETDAEKDELEGSGEDSDEYHLPEEELEDGEGEEDEDGEEDEEDVDVEDGEHGEGSEEGDVDEAMAGPEDSNVV</sequence>
<feature type="compositionally biased region" description="Basic and acidic residues" evidence="1">
    <location>
        <begin position="610"/>
        <end position="625"/>
    </location>
</feature>
<accession>S8F494</accession>
<proteinExistence type="predicted"/>
<dbReference type="OrthoDB" id="2535938at2759"/>
<name>S8F494_FOMSC</name>
<feature type="region of interest" description="Disordered" evidence="1">
    <location>
        <begin position="603"/>
        <end position="844"/>
    </location>
</feature>
<feature type="compositionally biased region" description="Basic and acidic residues" evidence="1">
    <location>
        <begin position="54"/>
        <end position="68"/>
    </location>
</feature>
<dbReference type="EMBL" id="KE504257">
    <property type="protein sequence ID" value="EPS93764.1"/>
    <property type="molecule type" value="Genomic_DNA"/>
</dbReference>
<reference evidence="2 3" key="1">
    <citation type="journal article" date="2012" name="Science">
        <title>The Paleozoic origin of enzymatic lignin decomposition reconstructed from 31 fungal genomes.</title>
        <authorList>
            <person name="Floudas D."/>
            <person name="Binder M."/>
            <person name="Riley R."/>
            <person name="Barry K."/>
            <person name="Blanchette R.A."/>
            <person name="Henrissat B."/>
            <person name="Martinez A.T."/>
            <person name="Otillar R."/>
            <person name="Spatafora J.W."/>
            <person name="Yadav J.S."/>
            <person name="Aerts A."/>
            <person name="Benoit I."/>
            <person name="Boyd A."/>
            <person name="Carlson A."/>
            <person name="Copeland A."/>
            <person name="Coutinho P.M."/>
            <person name="de Vries R.P."/>
            <person name="Ferreira P."/>
            <person name="Findley K."/>
            <person name="Foster B."/>
            <person name="Gaskell J."/>
            <person name="Glotzer D."/>
            <person name="Gorecki P."/>
            <person name="Heitman J."/>
            <person name="Hesse C."/>
            <person name="Hori C."/>
            <person name="Igarashi K."/>
            <person name="Jurgens J.A."/>
            <person name="Kallen N."/>
            <person name="Kersten P."/>
            <person name="Kohler A."/>
            <person name="Kuees U."/>
            <person name="Kumar T.K.A."/>
            <person name="Kuo A."/>
            <person name="LaButti K."/>
            <person name="Larrondo L.F."/>
            <person name="Lindquist E."/>
            <person name="Ling A."/>
            <person name="Lombard V."/>
            <person name="Lucas S."/>
            <person name="Lundell T."/>
            <person name="Martin R."/>
            <person name="McLaughlin D.J."/>
            <person name="Morgenstern I."/>
            <person name="Morin E."/>
            <person name="Murat C."/>
            <person name="Nagy L.G."/>
            <person name="Nolan M."/>
            <person name="Ohm R.A."/>
            <person name="Patyshakuliyeva A."/>
            <person name="Rokas A."/>
            <person name="Ruiz-Duenas F.J."/>
            <person name="Sabat G."/>
            <person name="Salamov A."/>
            <person name="Samejima M."/>
            <person name="Schmutz J."/>
            <person name="Slot J.C."/>
            <person name="St John F."/>
            <person name="Stenlid J."/>
            <person name="Sun H."/>
            <person name="Sun S."/>
            <person name="Syed K."/>
            <person name="Tsang A."/>
            <person name="Wiebenga A."/>
            <person name="Young D."/>
            <person name="Pisabarro A."/>
            <person name="Eastwood D.C."/>
            <person name="Martin F."/>
            <person name="Cullen D."/>
            <person name="Grigoriev I.V."/>
            <person name="Hibbett D.S."/>
        </authorList>
    </citation>
    <scope>NUCLEOTIDE SEQUENCE</scope>
    <source>
        <strain evidence="3">FP-58527</strain>
    </source>
</reference>
<dbReference type="InParanoid" id="S8F494"/>
<feature type="compositionally biased region" description="Polar residues" evidence="1">
    <location>
        <begin position="712"/>
        <end position="731"/>
    </location>
</feature>
<feature type="compositionally biased region" description="Low complexity" evidence="1">
    <location>
        <begin position="567"/>
        <end position="591"/>
    </location>
</feature>
<feature type="compositionally biased region" description="Acidic residues" evidence="1">
    <location>
        <begin position="651"/>
        <end position="675"/>
    </location>
</feature>
<feature type="compositionally biased region" description="Basic and acidic residues" evidence="1">
    <location>
        <begin position="748"/>
        <end position="757"/>
    </location>
</feature>
<feature type="compositionally biased region" description="Low complexity" evidence="1">
    <location>
        <begin position="352"/>
        <end position="380"/>
    </location>
</feature>
<dbReference type="AlphaFoldDB" id="S8F494"/>
<protein>
    <submittedName>
        <fullName evidence="2">Uncharacterized protein</fullName>
    </submittedName>
</protein>
<feature type="region of interest" description="Disordered" evidence="1">
    <location>
        <begin position="521"/>
        <end position="591"/>
    </location>
</feature>
<organism evidence="2 3">
    <name type="scientific">Fomitopsis schrenkii</name>
    <name type="common">Brown rot fungus</name>
    <dbReference type="NCBI Taxonomy" id="2126942"/>
    <lineage>
        <taxon>Eukaryota</taxon>
        <taxon>Fungi</taxon>
        <taxon>Dikarya</taxon>
        <taxon>Basidiomycota</taxon>
        <taxon>Agaricomycotina</taxon>
        <taxon>Agaricomycetes</taxon>
        <taxon>Polyporales</taxon>
        <taxon>Fomitopsis</taxon>
    </lineage>
</organism>
<evidence type="ECO:0000313" key="3">
    <source>
        <dbReference type="Proteomes" id="UP000015241"/>
    </source>
</evidence>
<feature type="region of interest" description="Disordered" evidence="1">
    <location>
        <begin position="44"/>
        <end position="92"/>
    </location>
</feature>
<evidence type="ECO:0000313" key="2">
    <source>
        <dbReference type="EMBL" id="EPS93764.1"/>
    </source>
</evidence>
<gene>
    <name evidence="2" type="ORF">FOMPIDRAFT_1020398</name>
</gene>
<feature type="compositionally biased region" description="Basic residues" evidence="1">
    <location>
        <begin position="681"/>
        <end position="694"/>
    </location>
</feature>